<evidence type="ECO:0000259" key="1">
    <source>
        <dbReference type="Pfam" id="PF11443"/>
    </source>
</evidence>
<evidence type="ECO:0000313" key="2">
    <source>
        <dbReference type="EMBL" id="OMO84543.1"/>
    </source>
</evidence>
<dbReference type="EMBL" id="AWWV01009719">
    <property type="protein sequence ID" value="OMO84543.1"/>
    <property type="molecule type" value="Genomic_DNA"/>
</dbReference>
<dbReference type="OrthoDB" id="1716605at2759"/>
<dbReference type="Proteomes" id="UP000188268">
    <property type="component" value="Unassembled WGS sequence"/>
</dbReference>
<feature type="domain" description="DUF2828" evidence="1">
    <location>
        <begin position="4"/>
        <end position="92"/>
    </location>
</feature>
<dbReference type="Gramene" id="OMO84543">
    <property type="protein sequence ID" value="OMO84543"/>
    <property type="gene ID" value="CCACVL1_10785"/>
</dbReference>
<protein>
    <recommendedName>
        <fullName evidence="1">DUF2828 domain-containing protein</fullName>
    </recommendedName>
</protein>
<evidence type="ECO:0000313" key="3">
    <source>
        <dbReference type="Proteomes" id="UP000188268"/>
    </source>
</evidence>
<dbReference type="AlphaFoldDB" id="A0A1R3IPN5"/>
<dbReference type="InterPro" id="IPR058580">
    <property type="entry name" value="DUF2828"/>
</dbReference>
<dbReference type="PANTHER" id="PTHR31373:SF17">
    <property type="entry name" value="OS06G0652100 PROTEIN"/>
    <property type="match status" value="1"/>
</dbReference>
<dbReference type="Pfam" id="PF11443">
    <property type="entry name" value="DUF2828"/>
    <property type="match status" value="1"/>
</dbReference>
<keyword evidence="3" id="KW-1185">Reference proteome</keyword>
<organism evidence="2 3">
    <name type="scientific">Corchorus capsularis</name>
    <name type="common">Jute</name>
    <dbReference type="NCBI Taxonomy" id="210143"/>
    <lineage>
        <taxon>Eukaryota</taxon>
        <taxon>Viridiplantae</taxon>
        <taxon>Streptophyta</taxon>
        <taxon>Embryophyta</taxon>
        <taxon>Tracheophyta</taxon>
        <taxon>Spermatophyta</taxon>
        <taxon>Magnoliopsida</taxon>
        <taxon>eudicotyledons</taxon>
        <taxon>Gunneridae</taxon>
        <taxon>Pentapetalae</taxon>
        <taxon>rosids</taxon>
        <taxon>malvids</taxon>
        <taxon>Malvales</taxon>
        <taxon>Malvaceae</taxon>
        <taxon>Grewioideae</taxon>
        <taxon>Apeibeae</taxon>
        <taxon>Corchorus</taxon>
    </lineage>
</organism>
<sequence>MAINAILRYTTDVTYQRLCNEIVDLFVKLLRSDLEILKADNGKTSTKNISLASKWCPSLDSSYDRATLFYEIVARKLFPYDSPEYQGMEDAHNYSPFHCVISGIVPENTLKCS</sequence>
<dbReference type="InterPro" id="IPR011205">
    <property type="entry name" value="UCP015417_vWA"/>
</dbReference>
<proteinExistence type="predicted"/>
<name>A0A1R3IPN5_COCAP</name>
<accession>A0A1R3IPN5</accession>
<gene>
    <name evidence="2" type="ORF">CCACVL1_10785</name>
</gene>
<dbReference type="PANTHER" id="PTHR31373">
    <property type="entry name" value="OS06G0652100 PROTEIN"/>
    <property type="match status" value="1"/>
</dbReference>
<reference evidence="2 3" key="1">
    <citation type="submission" date="2013-09" db="EMBL/GenBank/DDBJ databases">
        <title>Corchorus capsularis genome sequencing.</title>
        <authorList>
            <person name="Alam M."/>
            <person name="Haque M.S."/>
            <person name="Islam M.S."/>
            <person name="Emdad E.M."/>
            <person name="Islam M.M."/>
            <person name="Ahmed B."/>
            <person name="Halim A."/>
            <person name="Hossen Q.M.M."/>
            <person name="Hossain M.Z."/>
            <person name="Ahmed R."/>
            <person name="Khan M.M."/>
            <person name="Islam R."/>
            <person name="Rashid M.M."/>
            <person name="Khan S.A."/>
            <person name="Rahman M.S."/>
            <person name="Alam M."/>
        </authorList>
    </citation>
    <scope>NUCLEOTIDE SEQUENCE [LARGE SCALE GENOMIC DNA]</scope>
    <source>
        <strain evidence="3">cv. CVL-1</strain>
        <tissue evidence="2">Whole seedling</tissue>
    </source>
</reference>
<comment type="caution">
    <text evidence="2">The sequence shown here is derived from an EMBL/GenBank/DDBJ whole genome shotgun (WGS) entry which is preliminary data.</text>
</comment>
<dbReference type="STRING" id="210143.A0A1R3IPN5"/>